<dbReference type="InterPro" id="IPR035965">
    <property type="entry name" value="PAS-like_dom_sf"/>
</dbReference>
<dbReference type="NCBIfam" id="TIGR00229">
    <property type="entry name" value="sensory_box"/>
    <property type="match status" value="1"/>
</dbReference>
<dbReference type="STRING" id="1648404.CP97_10560"/>
<proteinExistence type="predicted"/>
<evidence type="ECO:0000313" key="8">
    <source>
        <dbReference type="Proteomes" id="UP000059113"/>
    </source>
</evidence>
<evidence type="ECO:0000256" key="2">
    <source>
        <dbReference type="ARBA" id="ARBA00012438"/>
    </source>
</evidence>
<dbReference type="KEGG" id="ery:CP97_10560"/>
<comment type="catalytic activity">
    <reaction evidence="1">
        <text>ATP + protein L-histidine = ADP + protein N-phospho-L-histidine.</text>
        <dbReference type="EC" id="2.7.13.3"/>
    </reaction>
</comment>
<gene>
    <name evidence="7" type="ORF">CP97_10560</name>
</gene>
<sequence>MIKSGRESAYTDQPLDLQGIALWQAGMDGAVIHSNSVWQDLVAFEDTKGPSWSWADALHPDDQEQGKAAWQKAVASESGFRAELRLFRPDGSAPWALFLGNPHPRRNGGPVVYTCLVIDIDTAKQREVVLGEACEGLRAEACAAKTALASIGHELAAPLNGVIGLAELVLADNRDKNIQAQVQLIADAGQTMKGFLERVSSTRGVASLN</sequence>
<evidence type="ECO:0000256" key="5">
    <source>
        <dbReference type="ARBA" id="ARBA00022777"/>
    </source>
</evidence>
<evidence type="ECO:0000256" key="3">
    <source>
        <dbReference type="ARBA" id="ARBA00022553"/>
    </source>
</evidence>
<dbReference type="EC" id="2.7.13.3" evidence="2"/>
<dbReference type="AlphaFoldDB" id="A0A0H4VCH0"/>
<feature type="domain" description="PAC" evidence="6">
    <location>
        <begin position="80"/>
        <end position="132"/>
    </location>
</feature>
<organism evidence="7 8">
    <name type="scientific">Aurantiacibacter atlanticus</name>
    <dbReference type="NCBI Taxonomy" id="1648404"/>
    <lineage>
        <taxon>Bacteria</taxon>
        <taxon>Pseudomonadati</taxon>
        <taxon>Pseudomonadota</taxon>
        <taxon>Alphaproteobacteria</taxon>
        <taxon>Sphingomonadales</taxon>
        <taxon>Erythrobacteraceae</taxon>
        <taxon>Aurantiacibacter</taxon>
    </lineage>
</organism>
<dbReference type="PROSITE" id="PS50113">
    <property type="entry name" value="PAC"/>
    <property type="match status" value="1"/>
</dbReference>
<evidence type="ECO:0000256" key="1">
    <source>
        <dbReference type="ARBA" id="ARBA00000085"/>
    </source>
</evidence>
<reference evidence="8" key="2">
    <citation type="submission" date="2015-04" db="EMBL/GenBank/DDBJ databases">
        <title>The complete genome sequence of Erythrobacter sp. s21-N3.</title>
        <authorList>
            <person name="Zhuang L."/>
            <person name="Liu Y."/>
            <person name="Shao Z."/>
        </authorList>
    </citation>
    <scope>NUCLEOTIDE SEQUENCE [LARGE SCALE GENOMIC DNA]</scope>
    <source>
        <strain evidence="8">s21-N3</strain>
    </source>
</reference>
<dbReference type="InterPro" id="IPR003661">
    <property type="entry name" value="HisK_dim/P_dom"/>
</dbReference>
<dbReference type="InterPro" id="IPR013655">
    <property type="entry name" value="PAS_fold_3"/>
</dbReference>
<name>A0A0H4VCH0_9SPHN</name>
<dbReference type="Proteomes" id="UP000059113">
    <property type="component" value="Chromosome"/>
</dbReference>
<dbReference type="PANTHER" id="PTHR43304">
    <property type="entry name" value="PHYTOCHROME-LIKE PROTEIN CPH1"/>
    <property type="match status" value="1"/>
</dbReference>
<dbReference type="GO" id="GO:0000155">
    <property type="term" value="F:phosphorelay sensor kinase activity"/>
    <property type="evidence" value="ECO:0007669"/>
    <property type="project" value="InterPro"/>
</dbReference>
<accession>A0A0H4VCH0</accession>
<dbReference type="CDD" id="cd00130">
    <property type="entry name" value="PAS"/>
    <property type="match status" value="1"/>
</dbReference>
<keyword evidence="8" id="KW-1185">Reference proteome</keyword>
<keyword evidence="4" id="KW-0808">Transferase</keyword>
<dbReference type="InterPro" id="IPR052162">
    <property type="entry name" value="Sensor_kinase/Photoreceptor"/>
</dbReference>
<evidence type="ECO:0000256" key="4">
    <source>
        <dbReference type="ARBA" id="ARBA00022679"/>
    </source>
</evidence>
<reference evidence="7 8" key="1">
    <citation type="journal article" date="2015" name="Int. J. Syst. Evol. Microbiol.">
        <title>Erythrobacter atlanticus sp. nov., a bacterium from ocean sediment able to degrade polycyclic aromatic hydrocarbons.</title>
        <authorList>
            <person name="Zhuang L."/>
            <person name="Liu Y."/>
            <person name="Wang L."/>
            <person name="Wang W."/>
            <person name="Shao Z."/>
        </authorList>
    </citation>
    <scope>NUCLEOTIDE SEQUENCE [LARGE SCALE GENOMIC DNA]</scope>
    <source>
        <strain evidence="8">s21-N3</strain>
    </source>
</reference>
<dbReference type="PANTHER" id="PTHR43304:SF1">
    <property type="entry name" value="PAC DOMAIN-CONTAINING PROTEIN"/>
    <property type="match status" value="1"/>
</dbReference>
<dbReference type="InterPro" id="IPR000014">
    <property type="entry name" value="PAS"/>
</dbReference>
<dbReference type="Gene3D" id="1.10.287.130">
    <property type="match status" value="1"/>
</dbReference>
<dbReference type="EMBL" id="CP011310">
    <property type="protein sequence ID" value="AKQ42372.2"/>
    <property type="molecule type" value="Genomic_DNA"/>
</dbReference>
<evidence type="ECO:0000313" key="7">
    <source>
        <dbReference type="EMBL" id="AKQ42372.2"/>
    </source>
</evidence>
<dbReference type="Gene3D" id="3.30.450.20">
    <property type="entry name" value="PAS domain"/>
    <property type="match status" value="1"/>
</dbReference>
<dbReference type="Pfam" id="PF08447">
    <property type="entry name" value="PAS_3"/>
    <property type="match status" value="1"/>
</dbReference>
<dbReference type="InterPro" id="IPR036097">
    <property type="entry name" value="HisK_dim/P_sf"/>
</dbReference>
<dbReference type="SUPFAM" id="SSF47384">
    <property type="entry name" value="Homodimeric domain of signal transducing histidine kinase"/>
    <property type="match status" value="1"/>
</dbReference>
<evidence type="ECO:0000259" key="6">
    <source>
        <dbReference type="PROSITE" id="PS50113"/>
    </source>
</evidence>
<keyword evidence="3" id="KW-0597">Phosphoprotein</keyword>
<keyword evidence="5" id="KW-0418">Kinase</keyword>
<dbReference type="CDD" id="cd00082">
    <property type="entry name" value="HisKA"/>
    <property type="match status" value="1"/>
</dbReference>
<dbReference type="SUPFAM" id="SSF55785">
    <property type="entry name" value="PYP-like sensor domain (PAS domain)"/>
    <property type="match status" value="1"/>
</dbReference>
<dbReference type="InterPro" id="IPR000700">
    <property type="entry name" value="PAS-assoc_C"/>
</dbReference>
<protein>
    <recommendedName>
        <fullName evidence="2">histidine kinase</fullName>
        <ecNumber evidence="2">2.7.13.3</ecNumber>
    </recommendedName>
</protein>